<dbReference type="InterPro" id="IPR001965">
    <property type="entry name" value="Znf_PHD"/>
</dbReference>
<comment type="caution">
    <text evidence="6">The sequence shown here is derived from an EMBL/GenBank/DDBJ whole genome shotgun (WGS) entry which is preliminary data.</text>
</comment>
<feature type="domain" description="Zinc finger PHD-type" evidence="5">
    <location>
        <begin position="117"/>
        <end position="163"/>
    </location>
</feature>
<dbReference type="EMBL" id="PGCJ01000096">
    <property type="protein sequence ID" value="PLW49367.1"/>
    <property type="molecule type" value="Genomic_DNA"/>
</dbReference>
<dbReference type="GO" id="GO:0008270">
    <property type="term" value="F:zinc ion binding"/>
    <property type="evidence" value="ECO:0007669"/>
    <property type="project" value="UniProtKB-KW"/>
</dbReference>
<feature type="compositionally biased region" description="Low complexity" evidence="4">
    <location>
        <begin position="314"/>
        <end position="325"/>
    </location>
</feature>
<evidence type="ECO:0000256" key="1">
    <source>
        <dbReference type="ARBA" id="ARBA00022723"/>
    </source>
</evidence>
<dbReference type="STRING" id="200324.A0A2N5VHA3"/>
<dbReference type="PANTHER" id="PTHR47793:SF1">
    <property type="entry name" value="HISTONE DEACETYLASE COMPLEX SUBUNIT CTI6"/>
    <property type="match status" value="1"/>
</dbReference>
<dbReference type="InterPro" id="IPR019786">
    <property type="entry name" value="Zinc_finger_PHD-type_CS"/>
</dbReference>
<dbReference type="InterPro" id="IPR013083">
    <property type="entry name" value="Znf_RING/FYVE/PHD"/>
</dbReference>
<keyword evidence="3" id="KW-0862">Zinc</keyword>
<dbReference type="Gene3D" id="3.30.40.10">
    <property type="entry name" value="Zinc/RING finger domain, C3HC4 (zinc finger)"/>
    <property type="match status" value="1"/>
</dbReference>
<evidence type="ECO:0000259" key="5">
    <source>
        <dbReference type="SMART" id="SM00249"/>
    </source>
</evidence>
<dbReference type="InterPro" id="IPR053051">
    <property type="entry name" value="HDAC_complex_subunit"/>
</dbReference>
<evidence type="ECO:0000256" key="4">
    <source>
        <dbReference type="SAM" id="MobiDB-lite"/>
    </source>
</evidence>
<dbReference type="SMART" id="SM00249">
    <property type="entry name" value="PHD"/>
    <property type="match status" value="1"/>
</dbReference>
<feature type="region of interest" description="Disordered" evidence="4">
    <location>
        <begin position="1"/>
        <end position="115"/>
    </location>
</feature>
<dbReference type="SUPFAM" id="SSF57903">
    <property type="entry name" value="FYVE/PHD zinc finger"/>
    <property type="match status" value="1"/>
</dbReference>
<evidence type="ECO:0000256" key="3">
    <source>
        <dbReference type="ARBA" id="ARBA00022833"/>
    </source>
</evidence>
<feature type="compositionally biased region" description="Basic residues" evidence="4">
    <location>
        <begin position="60"/>
        <end position="69"/>
    </location>
</feature>
<protein>
    <recommendedName>
        <fullName evidence="5">Zinc finger PHD-type domain-containing protein</fullName>
    </recommendedName>
</protein>
<evidence type="ECO:0000313" key="7">
    <source>
        <dbReference type="Proteomes" id="UP000235388"/>
    </source>
</evidence>
<accession>A0A2N5VHA3</accession>
<dbReference type="PROSITE" id="PS01359">
    <property type="entry name" value="ZF_PHD_1"/>
    <property type="match status" value="1"/>
</dbReference>
<keyword evidence="2" id="KW-0863">Zinc-finger</keyword>
<dbReference type="PANTHER" id="PTHR47793">
    <property type="entry name" value="HISTONE DEACETYLASE COMPLEX SUBUNIT CTI6"/>
    <property type="match status" value="1"/>
</dbReference>
<name>A0A2N5VHA3_9BASI</name>
<dbReference type="Pfam" id="PF20826">
    <property type="entry name" value="PHD_5"/>
    <property type="match status" value="1"/>
</dbReference>
<reference evidence="6 7" key="1">
    <citation type="submission" date="2017-11" db="EMBL/GenBank/DDBJ databases">
        <title>De novo assembly and phasing of dikaryotic genomes from two isolates of Puccinia coronata f. sp. avenae, the causal agent of oat crown rust.</title>
        <authorList>
            <person name="Miller M.E."/>
            <person name="Zhang Y."/>
            <person name="Omidvar V."/>
            <person name="Sperschneider J."/>
            <person name="Schwessinger B."/>
            <person name="Raley C."/>
            <person name="Palmer J.M."/>
            <person name="Garnica D."/>
            <person name="Upadhyaya N."/>
            <person name="Rathjen J."/>
            <person name="Taylor J.M."/>
            <person name="Park R.F."/>
            <person name="Dodds P.N."/>
            <person name="Hirsch C.D."/>
            <person name="Kianian S.F."/>
            <person name="Figueroa M."/>
        </authorList>
    </citation>
    <scope>NUCLEOTIDE SEQUENCE [LARGE SCALE GENOMIC DNA]</scope>
    <source>
        <strain evidence="6">12NC29</strain>
    </source>
</reference>
<evidence type="ECO:0000313" key="6">
    <source>
        <dbReference type="EMBL" id="PLW49367.1"/>
    </source>
</evidence>
<feature type="compositionally biased region" description="Polar residues" evidence="4">
    <location>
        <begin position="363"/>
        <end position="375"/>
    </location>
</feature>
<dbReference type="Proteomes" id="UP000235388">
    <property type="component" value="Unassembled WGS sequence"/>
</dbReference>
<feature type="compositionally biased region" description="Low complexity" evidence="4">
    <location>
        <begin position="181"/>
        <end position="191"/>
    </location>
</feature>
<keyword evidence="7" id="KW-1185">Reference proteome</keyword>
<feature type="compositionally biased region" description="Low complexity" evidence="4">
    <location>
        <begin position="23"/>
        <end position="42"/>
    </location>
</feature>
<feature type="compositionally biased region" description="Low complexity" evidence="4">
    <location>
        <begin position="408"/>
        <end position="418"/>
    </location>
</feature>
<gene>
    <name evidence="6" type="ORF">PCANC_07755</name>
</gene>
<proteinExistence type="predicted"/>
<feature type="region of interest" description="Disordered" evidence="4">
    <location>
        <begin position="172"/>
        <end position="198"/>
    </location>
</feature>
<evidence type="ECO:0000256" key="2">
    <source>
        <dbReference type="ARBA" id="ARBA00022771"/>
    </source>
</evidence>
<organism evidence="6 7">
    <name type="scientific">Puccinia coronata f. sp. avenae</name>
    <dbReference type="NCBI Taxonomy" id="200324"/>
    <lineage>
        <taxon>Eukaryota</taxon>
        <taxon>Fungi</taxon>
        <taxon>Dikarya</taxon>
        <taxon>Basidiomycota</taxon>
        <taxon>Pucciniomycotina</taxon>
        <taxon>Pucciniomycetes</taxon>
        <taxon>Pucciniales</taxon>
        <taxon>Pucciniaceae</taxon>
        <taxon>Puccinia</taxon>
    </lineage>
</organism>
<feature type="compositionally biased region" description="Low complexity" evidence="4">
    <location>
        <begin position="378"/>
        <end position="388"/>
    </location>
</feature>
<sequence length="570" mass="62355">MSPEATHSPEQMDAEEISRLRSRTSTTTASSASTSKTDTVASPVTPQQPAQKTLKSARGGARKYNKAGRRSSLNQNRESKRKPESTHSPPAQTNAPPPPQEQEQQDPTTGDDANITRCVCGEDNEEANDVIMFQCDKCSVWQHGPCVGLYAEFPGDYFCEKCRPDLHTTGQYQKASNYQPSRRSPSFTSSSSRRDRVNPDAASLAAFLTDAGVKPEDQLSLGGFALPTFAQTRRQSNMLVDGVVPLGQKKPSAIETSSAGTIESALPSALPDFHKTKRKRPSMELIESPTMPTAELALDDKLKRPRLSPATELPSPAASVSTTTSKLYNPPSAGPLLSGPIGKPKRGRKVDDTDDSGVGTSTNKSKASGVFSTRNPIAVSSSASGRRGSPTKRGKEDGRRTKQHASEQQQQQQQRQQQVEAVLSEGWGLPDHLSFLDYLLPTPFPQPLVIEGLADAPEGKIYETPAKVKFPSKRTTIADLRKRSKHLVDYLQKVQIESSDREKRNELIAKSLRSKQPPDSSTDNTLETPAVVPSIHSFTSVQSVVSPKTLEIIDDLSRQLYHWQEKFKQN</sequence>
<dbReference type="OrthoDB" id="79252at2759"/>
<feature type="compositionally biased region" description="Polar residues" evidence="4">
    <location>
        <begin position="44"/>
        <end position="54"/>
    </location>
</feature>
<dbReference type="InterPro" id="IPR011011">
    <property type="entry name" value="Znf_FYVE_PHD"/>
</dbReference>
<keyword evidence="1" id="KW-0479">Metal-binding</keyword>
<feature type="region of interest" description="Disordered" evidence="4">
    <location>
        <begin position="274"/>
        <end position="294"/>
    </location>
</feature>
<feature type="region of interest" description="Disordered" evidence="4">
    <location>
        <begin position="306"/>
        <end position="419"/>
    </location>
</feature>
<dbReference type="AlphaFoldDB" id="A0A2N5VHA3"/>